<proteinExistence type="predicted"/>
<reference evidence="15" key="2">
    <citation type="submission" date="2025-09" db="UniProtKB">
        <authorList>
            <consortium name="Ensembl"/>
        </authorList>
    </citation>
    <scope>IDENTIFICATION</scope>
</reference>
<dbReference type="GO" id="GO:0009887">
    <property type="term" value="P:animal organ morphogenesis"/>
    <property type="evidence" value="ECO:0007669"/>
    <property type="project" value="TreeGrafter"/>
</dbReference>
<dbReference type="Pfam" id="PF00052">
    <property type="entry name" value="Laminin_B"/>
    <property type="match status" value="1"/>
</dbReference>
<feature type="coiled-coil region" evidence="10">
    <location>
        <begin position="1481"/>
        <end position="1515"/>
    </location>
</feature>
<feature type="domain" description="Laminin EGF-like" evidence="12">
    <location>
        <begin position="319"/>
        <end position="374"/>
    </location>
</feature>
<dbReference type="Gene3D" id="2.60.120.260">
    <property type="entry name" value="Galactose-binding domain-like"/>
    <property type="match status" value="1"/>
</dbReference>
<feature type="signal peptide" evidence="11">
    <location>
        <begin position="1"/>
        <end position="20"/>
    </location>
</feature>
<evidence type="ECO:0000256" key="4">
    <source>
        <dbReference type="ARBA" id="ARBA00022737"/>
    </source>
</evidence>
<name>A0A3Q3W2V5_MOLML</name>
<dbReference type="GO" id="GO:0007411">
    <property type="term" value="P:axon guidance"/>
    <property type="evidence" value="ECO:0007669"/>
    <property type="project" value="TreeGrafter"/>
</dbReference>
<dbReference type="GO" id="GO:0005576">
    <property type="term" value="C:extracellular region"/>
    <property type="evidence" value="ECO:0007669"/>
    <property type="project" value="UniProtKB-ARBA"/>
</dbReference>
<dbReference type="InterPro" id="IPR002049">
    <property type="entry name" value="LE_dom"/>
</dbReference>
<dbReference type="Proteomes" id="UP000261620">
    <property type="component" value="Unplaced"/>
</dbReference>
<dbReference type="PRINTS" id="PR00011">
    <property type="entry name" value="EGFLAMININ"/>
</dbReference>
<feature type="chain" id="PRO_5018603856" evidence="11">
    <location>
        <begin position="21"/>
        <end position="1532"/>
    </location>
</feature>
<evidence type="ECO:0000256" key="2">
    <source>
        <dbReference type="ARBA" id="ARBA00004302"/>
    </source>
</evidence>
<keyword evidence="5" id="KW-0084">Basement membrane</keyword>
<comment type="caution">
    <text evidence="9">Lacks conserved residue(s) required for the propagation of feature annotation.</text>
</comment>
<keyword evidence="5" id="KW-0964">Secreted</keyword>
<feature type="disulfide bond" evidence="9">
    <location>
        <begin position="347"/>
        <end position="356"/>
    </location>
</feature>
<dbReference type="GO" id="GO:0009888">
    <property type="term" value="P:tissue development"/>
    <property type="evidence" value="ECO:0007669"/>
    <property type="project" value="TreeGrafter"/>
</dbReference>
<evidence type="ECO:0000256" key="11">
    <source>
        <dbReference type="SAM" id="SignalP"/>
    </source>
</evidence>
<dbReference type="FunFam" id="2.10.25.10:FF:000067">
    <property type="entry name" value="Laminin subunit gamma 1"/>
    <property type="match status" value="1"/>
</dbReference>
<dbReference type="FunFam" id="2.60.120.260:FF:000018">
    <property type="entry name" value="Laminin subunit gamma 1"/>
    <property type="match status" value="1"/>
</dbReference>
<dbReference type="SMART" id="SM00180">
    <property type="entry name" value="EGF_Lam"/>
    <property type="match status" value="11"/>
</dbReference>
<dbReference type="SMART" id="SM00136">
    <property type="entry name" value="LamNT"/>
    <property type="match status" value="1"/>
</dbReference>
<feature type="disulfide bond" evidence="9">
    <location>
        <begin position="963"/>
        <end position="975"/>
    </location>
</feature>
<evidence type="ECO:0000256" key="1">
    <source>
        <dbReference type="ARBA" id="ARBA00002418"/>
    </source>
</evidence>
<sequence>AHTTCTLHSLLSLLFSHFSTDFISNITIRCMPKFENIAFNRTVVASNVCGSPPEDYCMQTGSTRSCHHCDASDPDLSHNATLLTDFHRSEENTWWQSQSMYYGVQYPNSVNLTLHLGKAFEITYIRLKFYTSRPESFTIYKRTEQDGPWLPYQYYSASCGKTYGKDSKAYIRPGDDERTALCTDEFSDISPLTGGNVAFSTLEGRPSAYNFDQSVVLQEWVTATDLLISLDRLNTFGDEFFKDAKVLRSYFYAISDFSVGGRCKCHGHASECFEGEHGRLHCACQHHTVGDDCQRCHPFYQDRPWARANGDSANECLMCNCSGRSNGCVFDMEQYRSTGSGGRCVSCRDNTDGPHCERCRDHHYRNSAEEPCLPCNCNINGSVSLQCDVEGRCACRAGVTGEKCDKCQAGFHSLGPGGCRPCECDPSGSVDHCSPLDGRCPCKPNVEGQSCNRCKPGFFNLQQGNPEGCQPCFCFGHSLACSSSSHHAAVNITSDFLEDQDDWLGEFFGGQQYPLLWKEGEVYLLPLTEEDIGFYKAPEKFLGHQVYSYGQLLSITFTSEITELLPDNVTLLLRGSGITVSADLSPQPVLNPEPGHAPRLSFIVRLHEREMRFKPALSAFDFQRLLYNLTDLKISNAGGHNYTSQLARITLTSAFVSSSPASPAAPWVESCSCPPGFTGQFCEQCSPGFTRQHPGRGPLSPCVPCNCHQHGTCHQETGVCECSHFTTGTTCERCLDGYYGKSLIGTPGDCQPCPCPDGSSCAQIAGTGQVVCTNCPRGQTGMRCQMCEDGYYGDPLGRSGVARPCARCDCNGNVDFNALGICNHITGRCLKCLGHTEGKHCQRCRRGFYGNALNQTVSQKCKPCSCNPAGTSGHINECHPQTGDCHCLGHVTGRNCGSCEVGFFNLRPGAGCERCKCNPIGSTSIACHPITGQCVCHAGVEGSLCDSCRMGFFGFSSRGCRACNCDPMGSISMQCHSNGTCHCRQGFVGYKCDKCELNYFHNRATHQCEECPVCYGLVKKQAEKLRSRLQDLEKLLAHFDCRGRFGKQHHLLKYHMARLQEHEHQREDGLPNALEDFLAIQEAREAFIKQFSSLEASTGRLLAQLHGITSTLNCSVSVTENEMEENRTVDGARSVCRTFTEAVLAISGSQEQLRQATLDLNNMIIPFEVESGPNKWNIMVNDSQVLVKSHRETADHIEAVASRAVTASKQTFTQQQNQTKHTPTEELLKQTEEMDQQIQTQDDLVRKIGEEMKPLKHTANKKLEMLDAISEVTTLTAASDLVFKYFECLVNFLNFHTYCLPKFQWPRQQAQTKAAMKKGRLLEEKVLAEIKKRVSQIDETLRPALKNVTANTTKQAEQTAQAVAKESKAVLTQAKHTWTASAHLSSHIDSAVQQLTKQEMLTGTANSQIASEPEVSLTSIKKDMEAAKLELQAYSLTLTELISKIDGNVPLERFDRILNETARRLYMLRGSVEGPALGLKIERLHSAAKEQQSQMSLIEEDLQEIREERDSLRDIALNLPRSCPQAAGAGRG</sequence>
<dbReference type="FunFam" id="2.10.25.10:FF:000193">
    <property type="entry name" value="Laminin subunit gamma 1"/>
    <property type="match status" value="1"/>
</dbReference>
<feature type="domain" description="Laminin EGF-like" evidence="12">
    <location>
        <begin position="808"/>
        <end position="863"/>
    </location>
</feature>
<dbReference type="FunFam" id="2.10.25.10:FF:000105">
    <property type="entry name" value="laminin subunit gamma-1"/>
    <property type="match status" value="2"/>
</dbReference>
<feature type="domain" description="Laminin N-terminal" evidence="14">
    <location>
        <begin position="26"/>
        <end position="262"/>
    </location>
</feature>
<dbReference type="PANTHER" id="PTHR10574:SF240">
    <property type="entry name" value="LAMININ SUBUNIT GAMMA-3"/>
    <property type="match status" value="1"/>
</dbReference>
<keyword evidence="3 11" id="KW-0732">Signal</keyword>
<evidence type="ECO:0000256" key="8">
    <source>
        <dbReference type="ARBA" id="ARBA00023292"/>
    </source>
</evidence>
<dbReference type="PROSITE" id="PS01248">
    <property type="entry name" value="EGF_LAM_1"/>
    <property type="match status" value="4"/>
</dbReference>
<evidence type="ECO:0000259" key="12">
    <source>
        <dbReference type="PROSITE" id="PS50027"/>
    </source>
</evidence>
<dbReference type="FunFam" id="2.10.25.10:FF:000188">
    <property type="entry name" value="Laminin subunit gamma 2"/>
    <property type="match status" value="1"/>
</dbReference>
<dbReference type="SMART" id="SM00281">
    <property type="entry name" value="LamB"/>
    <property type="match status" value="1"/>
</dbReference>
<dbReference type="InterPro" id="IPR050440">
    <property type="entry name" value="Laminin/Netrin_ECM"/>
</dbReference>
<dbReference type="PROSITE" id="PS51115">
    <property type="entry name" value="LAMININ_IVA"/>
    <property type="match status" value="1"/>
</dbReference>
<feature type="disulfide bond" evidence="9">
    <location>
        <begin position="917"/>
        <end position="934"/>
    </location>
</feature>
<evidence type="ECO:0000259" key="14">
    <source>
        <dbReference type="PROSITE" id="PS51117"/>
    </source>
</evidence>
<feature type="disulfide bond" evidence="9">
    <location>
        <begin position="887"/>
        <end position="896"/>
    </location>
</feature>
<evidence type="ECO:0000256" key="5">
    <source>
        <dbReference type="ARBA" id="ARBA00022869"/>
    </source>
</evidence>
<keyword evidence="7" id="KW-0325">Glycoprotein</keyword>
<feature type="disulfide bond" evidence="9">
    <location>
        <begin position="395"/>
        <end position="404"/>
    </location>
</feature>
<keyword evidence="6 9" id="KW-1015">Disulfide bond</keyword>
<reference evidence="15" key="1">
    <citation type="submission" date="2025-08" db="UniProtKB">
        <authorList>
            <consortium name="Ensembl"/>
        </authorList>
    </citation>
    <scope>IDENTIFICATION</scope>
</reference>
<dbReference type="SMART" id="SM00181">
    <property type="entry name" value="EGF"/>
    <property type="match status" value="8"/>
</dbReference>
<feature type="coiled-coil region" evidence="10">
    <location>
        <begin position="1015"/>
        <end position="1042"/>
    </location>
</feature>
<keyword evidence="5" id="KW-0272">Extracellular matrix</keyword>
<evidence type="ECO:0000259" key="13">
    <source>
        <dbReference type="PROSITE" id="PS51115"/>
    </source>
</evidence>
<keyword evidence="16" id="KW-1185">Reference proteome</keyword>
<protein>
    <submittedName>
        <fullName evidence="15">Uncharacterized protein</fullName>
    </submittedName>
</protein>
<dbReference type="PROSITE" id="PS51117">
    <property type="entry name" value="LAMININ_NTER"/>
    <property type="match status" value="1"/>
</dbReference>
<keyword evidence="8 9" id="KW-0424">Laminin EGF-like domain</keyword>
<feature type="disulfide bond" evidence="9">
    <location>
        <begin position="442"/>
        <end position="451"/>
    </location>
</feature>
<evidence type="ECO:0000256" key="7">
    <source>
        <dbReference type="ARBA" id="ARBA00023180"/>
    </source>
</evidence>
<dbReference type="PANTHER" id="PTHR10574">
    <property type="entry name" value="NETRIN/LAMININ-RELATED"/>
    <property type="match status" value="1"/>
</dbReference>
<evidence type="ECO:0000313" key="16">
    <source>
        <dbReference type="Proteomes" id="UP000261620"/>
    </source>
</evidence>
<dbReference type="Pfam" id="PF00053">
    <property type="entry name" value="EGF_laminin"/>
    <property type="match status" value="11"/>
</dbReference>
<feature type="disulfide bond" evidence="9">
    <location>
        <begin position="936"/>
        <end position="945"/>
    </location>
</feature>
<comment type="function">
    <text evidence="1">Binding to cells via a high affinity receptor, laminin is thought to mediate the attachment, migration and organization of cells into tissues during embryonic development by interacting with other extracellular matrix components.</text>
</comment>
<evidence type="ECO:0000313" key="15">
    <source>
        <dbReference type="Ensembl" id="ENSMMOP00000005962.1"/>
    </source>
</evidence>
<feature type="domain" description="Laminin EGF-like" evidence="12">
    <location>
        <begin position="963"/>
        <end position="1010"/>
    </location>
</feature>
<dbReference type="InterPro" id="IPR000034">
    <property type="entry name" value="Laminin_IV"/>
</dbReference>
<feature type="disulfide bond" evidence="9">
    <location>
        <begin position="375"/>
        <end position="387"/>
    </location>
</feature>
<dbReference type="InterPro" id="IPR000742">
    <property type="entry name" value="EGF"/>
</dbReference>
<dbReference type="STRING" id="94237.ENSMMOP00000005962"/>
<accession>A0A3Q3W2V5</accession>
<feature type="disulfide bond" evidence="9">
    <location>
        <begin position="915"/>
        <end position="927"/>
    </location>
</feature>
<dbReference type="GO" id="GO:0005604">
    <property type="term" value="C:basement membrane"/>
    <property type="evidence" value="ECO:0007669"/>
    <property type="project" value="UniProtKB-SubCell"/>
</dbReference>
<feature type="domain" description="Laminin EGF-like" evidence="12">
    <location>
        <begin position="705"/>
        <end position="752"/>
    </location>
</feature>
<evidence type="ECO:0000256" key="3">
    <source>
        <dbReference type="ARBA" id="ARBA00022729"/>
    </source>
</evidence>
<dbReference type="FunFam" id="2.10.25.10:FF:000051">
    <property type="entry name" value="Laminin subunit alpha 4"/>
    <property type="match status" value="1"/>
</dbReference>
<dbReference type="FunFam" id="2.10.25.10:FF:000163">
    <property type="entry name" value="laminin subunit gamma-1"/>
    <property type="match status" value="1"/>
</dbReference>
<feature type="domain" description="Laminin EGF-like" evidence="12">
    <location>
        <begin position="375"/>
        <end position="421"/>
    </location>
</feature>
<dbReference type="Gene3D" id="2.10.25.10">
    <property type="entry name" value="Laminin"/>
    <property type="match status" value="10"/>
</dbReference>
<evidence type="ECO:0000256" key="10">
    <source>
        <dbReference type="SAM" id="Coils"/>
    </source>
</evidence>
<dbReference type="SUPFAM" id="SSF57196">
    <property type="entry name" value="EGF/Laminin"/>
    <property type="match status" value="10"/>
</dbReference>
<evidence type="ECO:0000256" key="6">
    <source>
        <dbReference type="ARBA" id="ARBA00023157"/>
    </source>
</evidence>
<dbReference type="FunFam" id="2.10.25.10:FF:000074">
    <property type="entry name" value="Laminin subunit alpha"/>
    <property type="match status" value="1"/>
</dbReference>
<feature type="domain" description="Laminin EGF-like" evidence="12">
    <location>
        <begin position="864"/>
        <end position="914"/>
    </location>
</feature>
<dbReference type="InterPro" id="IPR008211">
    <property type="entry name" value="Laminin_N"/>
</dbReference>
<evidence type="ECO:0000256" key="9">
    <source>
        <dbReference type="PROSITE-ProRule" id="PRU00460"/>
    </source>
</evidence>
<comment type="subcellular location">
    <subcellularLocation>
        <location evidence="2">Secreted</location>
        <location evidence="2">Extracellular space</location>
        <location evidence="2">Extracellular matrix</location>
        <location evidence="2">Basement membrane</location>
    </subcellularLocation>
</comment>
<dbReference type="OMA" id="GAQKTCT"/>
<dbReference type="FunFam" id="2.10.25.10:FF:000166">
    <property type="entry name" value="laminin subunit gamma-1"/>
    <property type="match status" value="1"/>
</dbReference>
<feature type="domain" description="Laminin EGF-like" evidence="12">
    <location>
        <begin position="422"/>
        <end position="471"/>
    </location>
</feature>
<dbReference type="Ensembl" id="ENSMMOT00000006071.1">
    <property type="protein sequence ID" value="ENSMMOP00000005962.1"/>
    <property type="gene ID" value="ENSMMOG00000004669.1"/>
</dbReference>
<dbReference type="Pfam" id="PF00055">
    <property type="entry name" value="Laminin_N"/>
    <property type="match status" value="1"/>
</dbReference>
<feature type="domain" description="Laminin EGF-like" evidence="12">
    <location>
        <begin position="915"/>
        <end position="962"/>
    </location>
</feature>
<dbReference type="SMART" id="SM01411">
    <property type="entry name" value="Ephrin_rec_like"/>
    <property type="match status" value="2"/>
</dbReference>
<feature type="disulfide bond" evidence="9">
    <location>
        <begin position="983"/>
        <end position="992"/>
    </location>
</feature>
<dbReference type="PROSITE" id="PS00022">
    <property type="entry name" value="EGF_1"/>
    <property type="match status" value="1"/>
</dbReference>
<feature type="disulfide bond" evidence="9">
    <location>
        <begin position="722"/>
        <end position="731"/>
    </location>
</feature>
<feature type="domain" description="Laminin IV type A" evidence="13">
    <location>
        <begin position="498"/>
        <end position="670"/>
    </location>
</feature>
<dbReference type="PROSITE" id="PS50027">
    <property type="entry name" value="EGF_LAM_2"/>
    <property type="match status" value="8"/>
</dbReference>
<keyword evidence="4" id="KW-0677">Repeat</keyword>
<organism evidence="15 16">
    <name type="scientific">Mola mola</name>
    <name type="common">Ocean sunfish</name>
    <name type="synonym">Tetraodon mola</name>
    <dbReference type="NCBI Taxonomy" id="94237"/>
    <lineage>
        <taxon>Eukaryota</taxon>
        <taxon>Metazoa</taxon>
        <taxon>Chordata</taxon>
        <taxon>Craniata</taxon>
        <taxon>Vertebrata</taxon>
        <taxon>Euteleostomi</taxon>
        <taxon>Actinopterygii</taxon>
        <taxon>Neopterygii</taxon>
        <taxon>Teleostei</taxon>
        <taxon>Neoteleostei</taxon>
        <taxon>Acanthomorphata</taxon>
        <taxon>Eupercaria</taxon>
        <taxon>Tetraodontiformes</taxon>
        <taxon>Molidae</taxon>
        <taxon>Mola</taxon>
    </lineage>
</organism>
<keyword evidence="10" id="KW-0175">Coiled coil</keyword>
<feature type="disulfide bond" evidence="9">
    <location>
        <begin position="832"/>
        <end position="841"/>
    </location>
</feature>
<dbReference type="CDD" id="cd00055">
    <property type="entry name" value="EGF_Lam"/>
    <property type="match status" value="9"/>
</dbReference>